<dbReference type="EMBL" id="LT629779">
    <property type="protein sequence ID" value="SDT42507.1"/>
    <property type="molecule type" value="Genomic_DNA"/>
</dbReference>
<evidence type="ECO:0000313" key="3">
    <source>
        <dbReference type="Proteomes" id="UP000198751"/>
    </source>
</evidence>
<accession>A0A1H2A9F9</accession>
<dbReference type="Proteomes" id="UP000198751">
    <property type="component" value="Chromosome I"/>
</dbReference>
<dbReference type="RefSeq" id="WP_091721381.1">
    <property type="nucleotide sequence ID" value="NZ_LT629779.1"/>
</dbReference>
<proteinExistence type="predicted"/>
<gene>
    <name evidence="2" type="ORF">SAMN04489743_2857</name>
</gene>
<reference evidence="3" key="1">
    <citation type="submission" date="2016-10" db="EMBL/GenBank/DDBJ databases">
        <authorList>
            <person name="Varghese N."/>
            <person name="Submissions S."/>
        </authorList>
    </citation>
    <scope>NUCLEOTIDE SEQUENCE [LARGE SCALE GENOMIC DNA]</scope>
    <source>
        <strain evidence="3">IMMIB L-1606</strain>
    </source>
</reference>
<keyword evidence="3" id="KW-1185">Reference proteome</keyword>
<feature type="transmembrane region" description="Helical" evidence="1">
    <location>
        <begin position="71"/>
        <end position="89"/>
    </location>
</feature>
<name>A0A1H2A9F9_9MICC</name>
<evidence type="ECO:0000256" key="1">
    <source>
        <dbReference type="SAM" id="Phobius"/>
    </source>
</evidence>
<protein>
    <submittedName>
        <fullName evidence="2">Uncharacterized protein</fullName>
    </submittedName>
</protein>
<sequence length="90" mass="9153">MKLVYVCVAVVICGGLALLAGFFATETTRLAVAGAVIAASGKFGELLAKSSTIKNSPGDVKDGFSLFTEGMTFFGVLLTTLGAVFALSAK</sequence>
<keyword evidence="1" id="KW-1133">Transmembrane helix</keyword>
<keyword evidence="1" id="KW-0812">Transmembrane</keyword>
<keyword evidence="1" id="KW-0472">Membrane</keyword>
<dbReference type="AlphaFoldDB" id="A0A1H2A9F9"/>
<evidence type="ECO:0000313" key="2">
    <source>
        <dbReference type="EMBL" id="SDT42507.1"/>
    </source>
</evidence>
<organism evidence="2 3">
    <name type="scientific">Pseudarthrobacter equi</name>
    <dbReference type="NCBI Taxonomy" id="728066"/>
    <lineage>
        <taxon>Bacteria</taxon>
        <taxon>Bacillati</taxon>
        <taxon>Actinomycetota</taxon>
        <taxon>Actinomycetes</taxon>
        <taxon>Micrococcales</taxon>
        <taxon>Micrococcaceae</taxon>
        <taxon>Pseudarthrobacter</taxon>
    </lineage>
</organism>